<evidence type="ECO:0000313" key="1">
    <source>
        <dbReference type="EMBL" id="KPM42467.1"/>
    </source>
</evidence>
<name>A0A0P7BGR7_9HYPO</name>
<gene>
    <name evidence="1" type="ORF">AK830_g4111</name>
</gene>
<organism evidence="1 2">
    <name type="scientific">Neonectria ditissima</name>
    <dbReference type="NCBI Taxonomy" id="78410"/>
    <lineage>
        <taxon>Eukaryota</taxon>
        <taxon>Fungi</taxon>
        <taxon>Dikarya</taxon>
        <taxon>Ascomycota</taxon>
        <taxon>Pezizomycotina</taxon>
        <taxon>Sordariomycetes</taxon>
        <taxon>Hypocreomycetidae</taxon>
        <taxon>Hypocreales</taxon>
        <taxon>Nectriaceae</taxon>
        <taxon>Neonectria</taxon>
    </lineage>
</organism>
<proteinExistence type="predicted"/>
<protein>
    <submittedName>
        <fullName evidence="1">Uncharacterized protein</fullName>
    </submittedName>
</protein>
<accession>A0A0P7BGR7</accession>
<evidence type="ECO:0000313" key="2">
    <source>
        <dbReference type="Proteomes" id="UP000050424"/>
    </source>
</evidence>
<keyword evidence="2" id="KW-1185">Reference proteome</keyword>
<dbReference type="EMBL" id="LKCW01000048">
    <property type="protein sequence ID" value="KPM42467.1"/>
    <property type="molecule type" value="Genomic_DNA"/>
</dbReference>
<dbReference type="AlphaFoldDB" id="A0A0P7BGR7"/>
<comment type="caution">
    <text evidence="1">The sequence shown here is derived from an EMBL/GenBank/DDBJ whole genome shotgun (WGS) entry which is preliminary data.</text>
</comment>
<sequence length="412" mass="47039">MSEPLILADLWRRAKAFKSHFLPFYPVLPLGDVDQLVRTRINGGQMKEDDEMVLTLLLALGQTALDAPKADQTPESSWLFRIKANLRLQPAANSIMRIRSLVLVCLLSKQHGCSYTSQFQPVCHALHHLDWDMDLNCTALAFLYLVCEQPHQHILKFVVPLISRLLPIDPVFLHWHFGTDFAPAALDYLHHLVDLLQCPSKADLDILRHNFKLEIRSCYDIPDRVQKCIEVQKAMAQAFSFCCPASANSPKETPLQLDAIQAWLKVTYESDMPERMRSIVQEGMYLETLSDEYYRHLKIKEIKTDTIQTINWEWFAQMMFDFFVQIKSCESKKQVRALEYYYELLVPENPGGLSALMNSGGMPNTEGLTDFQTYPLVTGFHSAPGMIFSWPGTGGGDEKAVQPIDTDAWPWV</sequence>
<dbReference type="Proteomes" id="UP000050424">
    <property type="component" value="Unassembled WGS sequence"/>
</dbReference>
<reference evidence="1 2" key="1">
    <citation type="submission" date="2015-09" db="EMBL/GenBank/DDBJ databases">
        <title>Draft genome of a European isolate of the apple canker pathogen Neonectria ditissima.</title>
        <authorList>
            <person name="Gomez-Cortecero A."/>
            <person name="Harrison R.J."/>
            <person name="Armitage A.D."/>
        </authorList>
    </citation>
    <scope>NUCLEOTIDE SEQUENCE [LARGE SCALE GENOMIC DNA]</scope>
    <source>
        <strain evidence="1 2">R09/05</strain>
    </source>
</reference>